<dbReference type="InterPro" id="IPR000620">
    <property type="entry name" value="EamA_dom"/>
</dbReference>
<evidence type="ECO:0000313" key="15">
    <source>
        <dbReference type="Proteomes" id="UP000048841"/>
    </source>
</evidence>
<gene>
    <name evidence="14" type="ORF">ERS137941_02103</name>
</gene>
<sequence>MSTEIFIAVLGAALLHASWNALVKFGTDRLVAISLMAIFSGVISLFGIFFVGLPSLNALPWLLLSVAFHSGYCLFLSKAYEQAEFGQIYPIARGVAPLLSALLSWLILSEIPRIMALFGAVILVSGVIMMTFDGRHGPNKLNLRAIIYALITAIFTACYTLSDGAGSRASIEPLSYIFWLFMSNGIAMFVLLWIMHRNRIFCEIRQHWRHGIIGGAMQLLAYGIVIWAMKSTPIALVAALRETSVLFAMVISIWMLKEKPSILRLIASAIIMAGVAITKFG</sequence>
<name>A0A0E1NBY2_YEREN</name>
<evidence type="ECO:0000256" key="6">
    <source>
        <dbReference type="ARBA" id="ARBA00022556"/>
    </source>
</evidence>
<feature type="transmembrane region" description="Helical" evidence="12">
    <location>
        <begin position="114"/>
        <end position="133"/>
    </location>
</feature>
<dbReference type="GO" id="GO:0009245">
    <property type="term" value="P:lipid A biosynthetic process"/>
    <property type="evidence" value="ECO:0007669"/>
    <property type="project" value="UniProtKB-KW"/>
</dbReference>
<dbReference type="Pfam" id="PF00892">
    <property type="entry name" value="EamA"/>
    <property type="match status" value="2"/>
</dbReference>
<proteinExistence type="predicted"/>
<evidence type="ECO:0000256" key="10">
    <source>
        <dbReference type="ARBA" id="ARBA00023098"/>
    </source>
</evidence>
<evidence type="ECO:0000259" key="13">
    <source>
        <dbReference type="Pfam" id="PF00892"/>
    </source>
</evidence>
<dbReference type="SUPFAM" id="SSF103481">
    <property type="entry name" value="Multidrug resistance efflux transporter EmrE"/>
    <property type="match status" value="2"/>
</dbReference>
<feature type="transmembrane region" description="Helical" evidence="12">
    <location>
        <begin position="234"/>
        <end position="255"/>
    </location>
</feature>
<keyword evidence="8" id="KW-0448">Lipopolysaccharide biosynthesis</keyword>
<dbReference type="GO" id="GO:0009103">
    <property type="term" value="P:lipopolysaccharide biosynthetic process"/>
    <property type="evidence" value="ECO:0007669"/>
    <property type="project" value="UniProtKB-KW"/>
</dbReference>
<keyword evidence="3" id="KW-1003">Cell membrane</keyword>
<dbReference type="AlphaFoldDB" id="A0A0E1NBY2"/>
<dbReference type="PANTHER" id="PTHR30561:SF9">
    <property type="entry name" value="4-AMINO-4-DEOXY-L-ARABINOSE-PHOSPHOUNDECAPRENOL FLIPPASE SUBUNIT ARNF-RELATED"/>
    <property type="match status" value="1"/>
</dbReference>
<dbReference type="PANTHER" id="PTHR30561">
    <property type="entry name" value="SMR FAMILY PROTON-DEPENDENT DRUG EFFLUX TRANSPORTER SUGE"/>
    <property type="match status" value="1"/>
</dbReference>
<evidence type="ECO:0000256" key="4">
    <source>
        <dbReference type="ARBA" id="ARBA00022516"/>
    </source>
</evidence>
<evidence type="ECO:0000313" key="14">
    <source>
        <dbReference type="EMBL" id="CFQ62820.1"/>
    </source>
</evidence>
<keyword evidence="9 12" id="KW-1133">Transmembrane helix</keyword>
<dbReference type="EMBL" id="CGBR01000012">
    <property type="protein sequence ID" value="CFQ62820.1"/>
    <property type="molecule type" value="Genomic_DNA"/>
</dbReference>
<feature type="transmembrane region" description="Helical" evidence="12">
    <location>
        <begin position="30"/>
        <end position="52"/>
    </location>
</feature>
<feature type="transmembrane region" description="Helical" evidence="12">
    <location>
        <begin position="145"/>
        <end position="162"/>
    </location>
</feature>
<dbReference type="KEGG" id="yet:CH48_3558"/>
<keyword evidence="7 12" id="KW-0812">Transmembrane</keyword>
<keyword evidence="10" id="KW-0443">Lipid metabolism</keyword>
<dbReference type="Gene3D" id="1.10.3730.20">
    <property type="match status" value="2"/>
</dbReference>
<accession>A0A0E1NBY2</accession>
<dbReference type="PATRIC" id="fig|630.129.peg.1932"/>
<comment type="subcellular location">
    <subcellularLocation>
        <location evidence="1">Cell membrane</location>
        <topology evidence="1">Multi-pass membrane protein</topology>
    </subcellularLocation>
</comment>
<feature type="transmembrane region" description="Helical" evidence="12">
    <location>
        <begin position="174"/>
        <end position="195"/>
    </location>
</feature>
<organism evidence="14 15">
    <name type="scientific">Yersinia enterocolitica</name>
    <dbReference type="NCBI Taxonomy" id="630"/>
    <lineage>
        <taxon>Bacteria</taxon>
        <taxon>Pseudomonadati</taxon>
        <taxon>Pseudomonadota</taxon>
        <taxon>Gammaproteobacteria</taxon>
        <taxon>Enterobacterales</taxon>
        <taxon>Yersiniaceae</taxon>
        <taxon>Yersinia</taxon>
    </lineage>
</organism>
<evidence type="ECO:0000256" key="8">
    <source>
        <dbReference type="ARBA" id="ARBA00022985"/>
    </source>
</evidence>
<dbReference type="GO" id="GO:0022857">
    <property type="term" value="F:transmembrane transporter activity"/>
    <property type="evidence" value="ECO:0007669"/>
    <property type="project" value="InterPro"/>
</dbReference>
<dbReference type="GO" id="GO:0005886">
    <property type="term" value="C:plasma membrane"/>
    <property type="evidence" value="ECO:0007669"/>
    <property type="project" value="UniProtKB-SubCell"/>
</dbReference>
<feature type="transmembrane region" description="Helical" evidence="12">
    <location>
        <begin position="88"/>
        <end position="108"/>
    </location>
</feature>
<feature type="domain" description="EamA" evidence="13">
    <location>
        <begin position="144"/>
        <end position="278"/>
    </location>
</feature>
<dbReference type="RefSeq" id="WP_013649809.1">
    <property type="nucleotide sequence ID" value="NZ_CGBR01000012.1"/>
</dbReference>
<keyword evidence="2" id="KW-0813">Transport</keyword>
<feature type="transmembrane region" description="Helical" evidence="12">
    <location>
        <begin position="207"/>
        <end position="228"/>
    </location>
</feature>
<evidence type="ECO:0000256" key="2">
    <source>
        <dbReference type="ARBA" id="ARBA00022448"/>
    </source>
</evidence>
<dbReference type="Proteomes" id="UP000048841">
    <property type="component" value="Unassembled WGS sequence"/>
</dbReference>
<feature type="transmembrane region" description="Helical" evidence="12">
    <location>
        <begin position="58"/>
        <end position="76"/>
    </location>
</feature>
<evidence type="ECO:0000256" key="7">
    <source>
        <dbReference type="ARBA" id="ARBA00022692"/>
    </source>
</evidence>
<feature type="transmembrane region" description="Helical" evidence="12">
    <location>
        <begin position="6"/>
        <end position="23"/>
    </location>
</feature>
<evidence type="ECO:0000256" key="12">
    <source>
        <dbReference type="SAM" id="Phobius"/>
    </source>
</evidence>
<reference evidence="14 15" key="1">
    <citation type="submission" date="2015-03" db="EMBL/GenBank/DDBJ databases">
        <authorList>
            <person name="Murphy D."/>
        </authorList>
    </citation>
    <scope>NUCLEOTIDE SEQUENCE [LARGE SCALE GENOMIC DNA]</scope>
    <source>
        <strain evidence="14 15">IP26249</strain>
    </source>
</reference>
<evidence type="ECO:0000256" key="9">
    <source>
        <dbReference type="ARBA" id="ARBA00022989"/>
    </source>
</evidence>
<evidence type="ECO:0000256" key="11">
    <source>
        <dbReference type="ARBA" id="ARBA00023136"/>
    </source>
</evidence>
<feature type="domain" description="EamA" evidence="13">
    <location>
        <begin position="7"/>
        <end position="131"/>
    </location>
</feature>
<protein>
    <submittedName>
        <fullName evidence="14">Putative inner membrane protein</fullName>
    </submittedName>
</protein>
<evidence type="ECO:0000256" key="1">
    <source>
        <dbReference type="ARBA" id="ARBA00004651"/>
    </source>
</evidence>
<dbReference type="InterPro" id="IPR037185">
    <property type="entry name" value="EmrE-like"/>
</dbReference>
<evidence type="ECO:0000256" key="5">
    <source>
        <dbReference type="ARBA" id="ARBA00022519"/>
    </source>
</evidence>
<keyword evidence="6" id="KW-0441">Lipid A biosynthesis</keyword>
<keyword evidence="11 12" id="KW-0472">Membrane</keyword>
<keyword evidence="5" id="KW-0997">Cell inner membrane</keyword>
<evidence type="ECO:0000256" key="3">
    <source>
        <dbReference type="ARBA" id="ARBA00022475"/>
    </source>
</evidence>
<dbReference type="InterPro" id="IPR000390">
    <property type="entry name" value="Small_drug/metabolite_transptr"/>
</dbReference>
<keyword evidence="4" id="KW-0444">Lipid biosynthesis</keyword>
<feature type="transmembrane region" description="Helical" evidence="12">
    <location>
        <begin position="262"/>
        <end position="280"/>
    </location>
</feature>